<evidence type="ECO:0000256" key="1">
    <source>
        <dbReference type="SAM" id="SignalP"/>
    </source>
</evidence>
<evidence type="ECO:0000313" key="2">
    <source>
        <dbReference type="EMBL" id="TDH74390.1"/>
    </source>
</evidence>
<protein>
    <submittedName>
        <fullName evidence="2">Uncharacterized protein</fullName>
    </submittedName>
</protein>
<dbReference type="RefSeq" id="XP_067823888.1">
    <property type="nucleotide sequence ID" value="XM_067963171.1"/>
</dbReference>
<accession>A0A976IM99</accession>
<evidence type="ECO:0000313" key="3">
    <source>
        <dbReference type="Proteomes" id="UP000294530"/>
    </source>
</evidence>
<organism evidence="2 3">
    <name type="scientific">Bremia lactucae</name>
    <name type="common">Lettuce downy mildew</name>
    <dbReference type="NCBI Taxonomy" id="4779"/>
    <lineage>
        <taxon>Eukaryota</taxon>
        <taxon>Sar</taxon>
        <taxon>Stramenopiles</taxon>
        <taxon>Oomycota</taxon>
        <taxon>Peronosporomycetes</taxon>
        <taxon>Peronosporales</taxon>
        <taxon>Peronosporaceae</taxon>
        <taxon>Bremia</taxon>
    </lineage>
</organism>
<sequence length="136" mass="15173">MKIFATFFAVLAATSTSTFEAVHVKVSSTENSRNSGALKEKAHEKALAKKQNMFYRMATMKSTPWDSEPKEREAKCEDLCMLNSFWEFQQGRNCYNNPSELCPVYKAGLASMDVVLTVTECTCNDSPNTSSTNSDD</sequence>
<comment type="caution">
    <text evidence="2">The sequence shown here is derived from an EMBL/GenBank/DDBJ whole genome shotgun (WGS) entry which is preliminary data.</text>
</comment>
<proteinExistence type="predicted"/>
<gene>
    <name evidence="2" type="ORF">CCR75_005088</name>
</gene>
<keyword evidence="3" id="KW-1185">Reference proteome</keyword>
<dbReference type="GeneID" id="94348842"/>
<dbReference type="EMBL" id="SHOA02000023">
    <property type="protein sequence ID" value="TDH74390.1"/>
    <property type="molecule type" value="Genomic_DNA"/>
</dbReference>
<dbReference type="Proteomes" id="UP000294530">
    <property type="component" value="Unassembled WGS sequence"/>
</dbReference>
<feature type="chain" id="PRO_5037677251" evidence="1">
    <location>
        <begin position="17"/>
        <end position="136"/>
    </location>
</feature>
<reference evidence="2 3" key="1">
    <citation type="journal article" date="2021" name="Genome Biol.">
        <title>AFLAP: assembly-free linkage analysis pipeline using k-mers from genome sequencing data.</title>
        <authorList>
            <person name="Fletcher K."/>
            <person name="Zhang L."/>
            <person name="Gil J."/>
            <person name="Han R."/>
            <person name="Cavanaugh K."/>
            <person name="Michelmore R."/>
        </authorList>
    </citation>
    <scope>NUCLEOTIDE SEQUENCE [LARGE SCALE GENOMIC DNA]</scope>
    <source>
        <strain evidence="2 3">SF5</strain>
    </source>
</reference>
<dbReference type="AlphaFoldDB" id="A0A976IM99"/>
<feature type="signal peptide" evidence="1">
    <location>
        <begin position="1"/>
        <end position="16"/>
    </location>
</feature>
<name>A0A976IM99_BRELC</name>
<keyword evidence="1" id="KW-0732">Signal</keyword>
<dbReference type="OrthoDB" id="163494at2759"/>
<dbReference type="KEGG" id="blac:94348842"/>